<dbReference type="OrthoDB" id="583519at2"/>
<dbReference type="STRING" id="445710.ATSB10_04430"/>
<dbReference type="RefSeq" id="WP_063670212.1">
    <property type="nucleotide sequence ID" value="NZ_CP014841.1"/>
</dbReference>
<accession>A0A160MYF1</accession>
<evidence type="ECO:0000313" key="1">
    <source>
        <dbReference type="EMBL" id="AND67897.1"/>
    </source>
</evidence>
<keyword evidence="2" id="KW-1185">Reference proteome</keyword>
<gene>
    <name evidence="1" type="ORF">ATSB10_04430</name>
</gene>
<sequence>MELVFTKGTGKYDRMDVRRNGVPTEAIDCPKQGIIPHDMVHCAVESTLHRRGFIGRVHDGEPASFQMQGDAESDGVERLVEVFQGDGWSGWNTPPADMLDLYLVTCRARACEPLPVRVDDVDAIRSCLLGLTARWEPLAAGESLTLQFERP</sequence>
<name>A0A160MYF1_9GAMM</name>
<reference evidence="1 2" key="1">
    <citation type="submission" date="2016-02" db="EMBL/GenBank/DDBJ databases">
        <title>Complete genome sequencing and analysis of ATSB10, Dyella thiooxydans isolated from rhizosphere soil of sunflower (Helianthus annuus L.).</title>
        <authorList>
            <person name="Lee Y."/>
            <person name="Hwangbo K."/>
            <person name="Chung H."/>
            <person name="Yoo J."/>
            <person name="Kim K.Y."/>
            <person name="Sa T.M."/>
            <person name="Um Y."/>
            <person name="Madhaiyan M."/>
        </authorList>
    </citation>
    <scope>NUCLEOTIDE SEQUENCE [LARGE SCALE GENOMIC DNA]</scope>
    <source>
        <strain evidence="1 2">ATSB10</strain>
    </source>
</reference>
<dbReference type="KEGG" id="dtx:ATSB10_04430"/>
<proteinExistence type="predicted"/>
<dbReference type="Proteomes" id="UP000077255">
    <property type="component" value="Chromosome"/>
</dbReference>
<protein>
    <submittedName>
        <fullName evidence="1">Uncharacterized protein</fullName>
    </submittedName>
</protein>
<dbReference type="EMBL" id="CP014841">
    <property type="protein sequence ID" value="AND67897.1"/>
    <property type="molecule type" value="Genomic_DNA"/>
</dbReference>
<organism evidence="1 2">
    <name type="scientific">Dyella thiooxydans</name>
    <dbReference type="NCBI Taxonomy" id="445710"/>
    <lineage>
        <taxon>Bacteria</taxon>
        <taxon>Pseudomonadati</taxon>
        <taxon>Pseudomonadota</taxon>
        <taxon>Gammaproteobacteria</taxon>
        <taxon>Lysobacterales</taxon>
        <taxon>Rhodanobacteraceae</taxon>
        <taxon>Dyella</taxon>
    </lineage>
</organism>
<dbReference type="AlphaFoldDB" id="A0A160MYF1"/>
<dbReference type="PATRIC" id="fig|445710.3.peg.441"/>
<evidence type="ECO:0000313" key="2">
    <source>
        <dbReference type="Proteomes" id="UP000077255"/>
    </source>
</evidence>